<proteinExistence type="predicted"/>
<name>A0ABY4KGT9_9FLAO</name>
<sequence>MKTIKFICACFLVTTSIFLTSCSSDDDGGGGGSAAAGTITAKVDGSWVTSMEMTTFAYQVGSMLSIQGNTGGTSSKAFVFNITTFDGVGTYDIGGTLGLGQANASYTEITVDISNPTAFESKIWSAPYEGGDKVGEIKISEITDTHIKGTFSYSAKNTDDGSMKEVTEGSFNVEFE</sequence>
<reference evidence="2" key="1">
    <citation type="submission" date="2022-04" db="EMBL/GenBank/DDBJ databases">
        <title>Consumption of N2O by Flavobacterium azooxidireducens sp. nov. isolated from Decomposing Leaf Litter of Phragmites australis (Cav.).</title>
        <authorList>
            <person name="Behrendt U."/>
            <person name="Spanner T."/>
            <person name="Augustin J."/>
            <person name="Horn M.A."/>
            <person name="Kolb S."/>
            <person name="Ulrich A."/>
        </authorList>
    </citation>
    <scope>NUCLEOTIDE SEQUENCE</scope>
    <source>
        <strain evidence="2">IGB 4-14</strain>
    </source>
</reference>
<dbReference type="Proteomes" id="UP000830583">
    <property type="component" value="Chromosome"/>
</dbReference>
<keyword evidence="3" id="KW-1185">Reference proteome</keyword>
<gene>
    <name evidence="2" type="ORF">M0M57_02705</name>
</gene>
<feature type="chain" id="PRO_5046800302" evidence="1">
    <location>
        <begin position="22"/>
        <end position="176"/>
    </location>
</feature>
<evidence type="ECO:0000313" key="2">
    <source>
        <dbReference type="EMBL" id="UPQ79754.1"/>
    </source>
</evidence>
<evidence type="ECO:0000256" key="1">
    <source>
        <dbReference type="SAM" id="SignalP"/>
    </source>
</evidence>
<dbReference type="RefSeq" id="WP_248435144.1">
    <property type="nucleotide sequence ID" value="NZ_CP096205.1"/>
</dbReference>
<dbReference type="InterPro" id="IPR046219">
    <property type="entry name" value="DUF6252"/>
</dbReference>
<dbReference type="Pfam" id="PF19765">
    <property type="entry name" value="DUF6252"/>
    <property type="match status" value="1"/>
</dbReference>
<dbReference type="PROSITE" id="PS51257">
    <property type="entry name" value="PROKAR_LIPOPROTEIN"/>
    <property type="match status" value="1"/>
</dbReference>
<keyword evidence="1" id="KW-0732">Signal</keyword>
<organism evidence="2 3">
    <name type="scientific">Flavobacterium azooxidireducens</name>
    <dbReference type="NCBI Taxonomy" id="1871076"/>
    <lineage>
        <taxon>Bacteria</taxon>
        <taxon>Pseudomonadati</taxon>
        <taxon>Bacteroidota</taxon>
        <taxon>Flavobacteriia</taxon>
        <taxon>Flavobacteriales</taxon>
        <taxon>Flavobacteriaceae</taxon>
        <taxon>Flavobacterium</taxon>
    </lineage>
</organism>
<protein>
    <submittedName>
        <fullName evidence="2">DUF6252 family protein</fullName>
    </submittedName>
</protein>
<feature type="signal peptide" evidence="1">
    <location>
        <begin position="1"/>
        <end position="21"/>
    </location>
</feature>
<dbReference type="EMBL" id="CP096205">
    <property type="protein sequence ID" value="UPQ79754.1"/>
    <property type="molecule type" value="Genomic_DNA"/>
</dbReference>
<accession>A0ABY4KGT9</accession>
<evidence type="ECO:0000313" key="3">
    <source>
        <dbReference type="Proteomes" id="UP000830583"/>
    </source>
</evidence>